<sequence>MPLPAPQLTAVFRACIVNAVKDGEALMGQLIRSTRSELAEAEQRAGGIHERMHLNDALRALDQHEPALVKNYPIALLEIFGEGASSEPQSRSRAAIDTGLDFGELSLVDDNAVMAQVELARAQQIASHATDAALSELNTYVSSAQGLSNVQPERNPLRPENYIRGLQRVVDESGVGPEIRQLWMGHMRELLGAELITTYQQITKSLKEHGIRPVGYHVAAIPGASRGLRHGAAGTDHGHGHTEFAASPLPGSGAQPFRHVPGAAAAADPQEAMLTVGILRQMLAAGGDPYAFDMASMGLGAAMNPRSSLPPMMPMGASSMQGGMPAFTSTQTAEAMEDFAQLERLVGRLAGNVAPTGMAGMPGMPHGVPVHHHGHGAMASMPTQWQGMSVPAQLSNFGDMSSRSATEVLSRMMEHISQDSRLLAPVQRAVQNLEPALKQLVRNDPSFFSNEQHPARRLLDGLTQRSLSFKAEDSRGFRKYIQLVNAAVQHLSTVPVHDAKAFEHVSDALESAWNTQVHQLRKHQDAEQNALEQAERRELLAARIAQQFRVLPEASGAPQDILDFVTGAWARIAAQAQILAEENGAVDAPDPNTYLAVVPQLLWCSLPEHSPADAKRMLPLMEGLFATIRDGLRNAGHADDEIVRVLKRIAGLQVQLAKCAAMAEPKPEVQAEEVSHEPEDRMPSADSVTVHAALDLDLSDLDDAPLVSMPAVLPMVVQDAPVVRAVPQVAAEAETPALPAAVESAAAPIESVGAPATATSALHVANLFELGQWIELTTNNRTVRTQLTWVSPHNTLFLFTAIDASTQSMTRRMLDKLYAEGHVRRIDDQRVVARALGAVQAERHPRSGFRSSSNGPDSRTH</sequence>
<dbReference type="KEGG" id="drg:H9K76_15375"/>
<protein>
    <submittedName>
        <fullName evidence="2">DUF1631 family protein</fullName>
    </submittedName>
</protein>
<reference evidence="2 3" key="1">
    <citation type="submission" date="2020-08" db="EMBL/GenBank/DDBJ databases">
        <title>Genome sequence of Diaphorobacter ruginosibacter DSM 27467T.</title>
        <authorList>
            <person name="Hyun D.-W."/>
            <person name="Bae J.-W."/>
        </authorList>
    </citation>
    <scope>NUCLEOTIDE SEQUENCE [LARGE SCALE GENOMIC DNA]</scope>
    <source>
        <strain evidence="2 3">DSM 27467</strain>
    </source>
</reference>
<feature type="compositionally biased region" description="Polar residues" evidence="1">
    <location>
        <begin position="849"/>
        <end position="861"/>
    </location>
</feature>
<feature type="region of interest" description="Disordered" evidence="1">
    <location>
        <begin position="842"/>
        <end position="861"/>
    </location>
</feature>
<accession>A0A7G9RK41</accession>
<evidence type="ECO:0000256" key="1">
    <source>
        <dbReference type="SAM" id="MobiDB-lite"/>
    </source>
</evidence>
<dbReference type="EMBL" id="CP060714">
    <property type="protein sequence ID" value="QNN55966.1"/>
    <property type="molecule type" value="Genomic_DNA"/>
</dbReference>
<dbReference type="Proteomes" id="UP000515811">
    <property type="component" value="Chromosome"/>
</dbReference>
<evidence type="ECO:0000313" key="3">
    <source>
        <dbReference type="Proteomes" id="UP000515811"/>
    </source>
</evidence>
<dbReference type="RefSeq" id="WP_187596238.1">
    <property type="nucleotide sequence ID" value="NZ_CP060714.1"/>
</dbReference>
<dbReference type="AlphaFoldDB" id="A0A7G9RK41"/>
<evidence type="ECO:0000313" key="2">
    <source>
        <dbReference type="EMBL" id="QNN55966.1"/>
    </source>
</evidence>
<organism evidence="2 3">
    <name type="scientific">Diaphorobacter ruginosibacter</name>
    <dbReference type="NCBI Taxonomy" id="1715720"/>
    <lineage>
        <taxon>Bacteria</taxon>
        <taxon>Pseudomonadati</taxon>
        <taxon>Pseudomonadota</taxon>
        <taxon>Betaproteobacteria</taxon>
        <taxon>Burkholderiales</taxon>
        <taxon>Comamonadaceae</taxon>
        <taxon>Diaphorobacter</taxon>
    </lineage>
</organism>
<gene>
    <name evidence="2" type="ORF">H9K76_15375</name>
</gene>
<dbReference type="Pfam" id="PF07793">
    <property type="entry name" value="DUF1631"/>
    <property type="match status" value="1"/>
</dbReference>
<proteinExistence type="predicted"/>
<keyword evidence="3" id="KW-1185">Reference proteome</keyword>
<name>A0A7G9RK41_9BURK</name>
<dbReference type="InterPro" id="IPR012434">
    <property type="entry name" value="DUF1631"/>
</dbReference>